<organism evidence="4 5">
    <name type="scientific">Paracoccus amoyensis</name>
    <dbReference type="NCBI Taxonomy" id="2760093"/>
    <lineage>
        <taxon>Bacteria</taxon>
        <taxon>Pseudomonadati</taxon>
        <taxon>Pseudomonadota</taxon>
        <taxon>Alphaproteobacteria</taxon>
        <taxon>Rhodobacterales</taxon>
        <taxon>Paracoccaceae</taxon>
        <taxon>Paracoccus</taxon>
    </lineage>
</organism>
<dbReference type="InterPro" id="IPR011335">
    <property type="entry name" value="Restrct_endonuc-II-like"/>
</dbReference>
<dbReference type="PANTHER" id="PTHR34039">
    <property type="entry name" value="UPF0102 PROTEIN YRAN"/>
    <property type="match status" value="1"/>
</dbReference>
<sequence>MSELALKPDHRIADRGGPTRVTRARQNRGRMADLSGRFAEESVARLLEGRGLQILHQRWRGKAGEIDMILRDGNCFVFVEVKQSRSHEEAAGRLLRSQQIRICNAALEFCATQPEGLNSEMRFDAALVDSLGRIDILENAFGDCFA</sequence>
<evidence type="ECO:0000313" key="4">
    <source>
        <dbReference type="EMBL" id="MBC9247216.1"/>
    </source>
</evidence>
<dbReference type="AlphaFoldDB" id="A0A926GES5"/>
<comment type="similarity">
    <text evidence="1 2">Belongs to the UPF0102 family.</text>
</comment>
<feature type="region of interest" description="Disordered" evidence="3">
    <location>
        <begin position="1"/>
        <end position="23"/>
    </location>
</feature>
<dbReference type="Gene3D" id="3.40.1350.10">
    <property type="match status" value="1"/>
</dbReference>
<dbReference type="GO" id="GO:0003676">
    <property type="term" value="F:nucleic acid binding"/>
    <property type="evidence" value="ECO:0007669"/>
    <property type="project" value="InterPro"/>
</dbReference>
<evidence type="ECO:0000256" key="2">
    <source>
        <dbReference type="HAMAP-Rule" id="MF_00048"/>
    </source>
</evidence>
<evidence type="ECO:0000256" key="1">
    <source>
        <dbReference type="ARBA" id="ARBA00006738"/>
    </source>
</evidence>
<dbReference type="Pfam" id="PF02021">
    <property type="entry name" value="UPF0102"/>
    <property type="match status" value="1"/>
</dbReference>
<evidence type="ECO:0000256" key="3">
    <source>
        <dbReference type="SAM" id="MobiDB-lite"/>
    </source>
</evidence>
<dbReference type="InterPro" id="IPR003509">
    <property type="entry name" value="UPF0102_YraN-like"/>
</dbReference>
<dbReference type="HAMAP" id="MF_00048">
    <property type="entry name" value="UPF0102"/>
    <property type="match status" value="1"/>
</dbReference>
<keyword evidence="5" id="KW-1185">Reference proteome</keyword>
<dbReference type="PANTHER" id="PTHR34039:SF1">
    <property type="entry name" value="UPF0102 PROTEIN YRAN"/>
    <property type="match status" value="1"/>
</dbReference>
<evidence type="ECO:0000313" key="5">
    <source>
        <dbReference type="Proteomes" id="UP000608594"/>
    </source>
</evidence>
<feature type="compositionally biased region" description="Basic and acidic residues" evidence="3">
    <location>
        <begin position="1"/>
        <end position="14"/>
    </location>
</feature>
<accession>A0A926GES5</accession>
<reference evidence="4" key="1">
    <citation type="submission" date="2020-08" db="EMBL/GenBank/DDBJ databases">
        <title>Paracoccus amoyensis sp. nov., isolated from the surface seawater at coast of Xiamen, Fujian.</title>
        <authorList>
            <person name="Lyu L."/>
        </authorList>
    </citation>
    <scope>NUCLEOTIDE SEQUENCE</scope>
    <source>
        <strain evidence="4">11-3</strain>
    </source>
</reference>
<dbReference type="EMBL" id="JACOQL010000003">
    <property type="protein sequence ID" value="MBC9247216.1"/>
    <property type="molecule type" value="Genomic_DNA"/>
</dbReference>
<name>A0A926GES5_9RHOB</name>
<protein>
    <recommendedName>
        <fullName evidence="2">UPF0102 protein H4P12_10935</fullName>
    </recommendedName>
</protein>
<dbReference type="SUPFAM" id="SSF52980">
    <property type="entry name" value="Restriction endonuclease-like"/>
    <property type="match status" value="1"/>
</dbReference>
<gene>
    <name evidence="4" type="ORF">H4P12_10935</name>
</gene>
<dbReference type="Proteomes" id="UP000608594">
    <property type="component" value="Unassembled WGS sequence"/>
</dbReference>
<dbReference type="InterPro" id="IPR011856">
    <property type="entry name" value="tRNA_endonuc-like_dom_sf"/>
</dbReference>
<comment type="caution">
    <text evidence="4">The sequence shown here is derived from an EMBL/GenBank/DDBJ whole genome shotgun (WGS) entry which is preliminary data.</text>
</comment>
<proteinExistence type="inferred from homology"/>